<dbReference type="GO" id="GO:0004252">
    <property type="term" value="F:serine-type endopeptidase activity"/>
    <property type="evidence" value="ECO:0007669"/>
    <property type="project" value="UniProtKB-UniRule"/>
</dbReference>
<dbReference type="FunFam" id="3.40.50.200:FF:000014">
    <property type="entry name" value="Proteinase K"/>
    <property type="match status" value="1"/>
</dbReference>
<keyword evidence="11" id="KW-1185">Reference proteome</keyword>
<dbReference type="PROSITE" id="PS51892">
    <property type="entry name" value="SUBTILASE"/>
    <property type="match status" value="1"/>
</dbReference>
<evidence type="ECO:0000256" key="5">
    <source>
        <dbReference type="PROSITE-ProRule" id="PRU01240"/>
    </source>
</evidence>
<evidence type="ECO:0000256" key="3">
    <source>
        <dbReference type="ARBA" id="ARBA00022801"/>
    </source>
</evidence>
<keyword evidence="2 5" id="KW-0645">Protease</keyword>
<evidence type="ECO:0000256" key="2">
    <source>
        <dbReference type="ARBA" id="ARBA00022670"/>
    </source>
</evidence>
<dbReference type="PRINTS" id="PR00723">
    <property type="entry name" value="SUBTILISIN"/>
</dbReference>
<feature type="active site" description="Charge relay system" evidence="5">
    <location>
        <position position="166"/>
    </location>
</feature>
<keyword evidence="8" id="KW-0812">Transmembrane</keyword>
<dbReference type="InterPro" id="IPR023828">
    <property type="entry name" value="Peptidase_S8_Ser-AS"/>
</dbReference>
<dbReference type="InterPro" id="IPR015500">
    <property type="entry name" value="Peptidase_S8_subtilisin-rel"/>
</dbReference>
<dbReference type="AlphaFoldDB" id="A0AAW1R637"/>
<evidence type="ECO:0000256" key="8">
    <source>
        <dbReference type="SAM" id="Phobius"/>
    </source>
</evidence>
<dbReference type="Gene3D" id="3.40.50.200">
    <property type="entry name" value="Peptidase S8/S53 domain"/>
    <property type="match status" value="1"/>
</dbReference>
<evidence type="ECO:0000259" key="9">
    <source>
        <dbReference type="Pfam" id="PF00082"/>
    </source>
</evidence>
<feature type="domain" description="Peptidase S8/S53" evidence="9">
    <location>
        <begin position="157"/>
        <end position="396"/>
    </location>
</feature>
<dbReference type="EMBL" id="JALJOR010000001">
    <property type="protein sequence ID" value="KAK9829252.1"/>
    <property type="molecule type" value="Genomic_DNA"/>
</dbReference>
<feature type="transmembrane region" description="Helical" evidence="8">
    <location>
        <begin position="717"/>
        <end position="739"/>
    </location>
</feature>
<evidence type="ECO:0000313" key="10">
    <source>
        <dbReference type="EMBL" id="KAK9829252.1"/>
    </source>
</evidence>
<sequence>MTFSKRNLAPVFGACRSSSQPGSSAAGNSMQPTGSAVQIQSLSSATDDQVSSWIVLWNGRGAIPTLQACKTAENPLNDMFSGECVANYMPIINGFAAKFTQSELAKFLEHYGSAVASVHEDTGVSATAAQQDPPWALDRSDQTDLPMDHLYRYYNTGTNVNVYIIDTGVRPTHQEFRYADGRPGSRAQEVYTSLTSGTKNVDCNGHGTHVAATVGGLTYGIAKNVTLNAVRALECLGNGTIAQVIQGLNWIKYNRVMPAVVVMSLGGDPQYALDLAVHDLVSSGVSVVVAAGNNDMDACSKSPAREPLALTIAAINDTDSRLWVSPGVGSNYGKCVDLWAPGSNILSASPADDTARELRSGTSQAVPFVAAAAALYLQNSTNATPEEVRTALLSSGAQNKVTEPPQSGVFNANVLATTPNILLNINIFPALKLSPEFIAVTNGPSGLGPFAVQISLIKAPQASVQVNVALSDASRGQISVPQLQFDASSWQTPQQVSLSLQDSAWQTVASDPFNVDFDIQSEDGLFNGRKPILRVDDRKGDTLAYPKVIQQLPFSDQANTFFFNDDYQAQCNSQYLDSGGGKDVVYYFKPRDNGTITVSLCASLNLSEAFDTKLFVFAGLEGPTPITRVACNDDFCGYQSQLMMDVKAGVAYGIVVDGFNGAFGPYQIDISPNNMALMMGSPPSPEYGQQPFVLPAGSISPGKTSTAGAPILGGSRIGIVVGAVAAALLLLAAAAAFLVRRRRNARKTVNGSITSSDDPDGYEMSSASQLQLPRDDVLKLAGVSLGLPADLESQAAPTGSPHRSQGDRPRSLIGALHSATGPLHRLVASATPAKGRQLSSQTPQLSTGGARDTSAAATAYPTIHSAGRKRFI</sequence>
<feature type="compositionally biased region" description="Polar residues" evidence="7">
    <location>
        <begin position="747"/>
        <end position="756"/>
    </location>
</feature>
<keyword evidence="3 5" id="KW-0378">Hydrolase</keyword>
<keyword evidence="8" id="KW-0472">Membrane</keyword>
<dbReference type="SUPFAM" id="SSF52743">
    <property type="entry name" value="Subtilisin-like"/>
    <property type="match status" value="1"/>
</dbReference>
<comment type="similarity">
    <text evidence="1 5 6">Belongs to the peptidase S8 family.</text>
</comment>
<gene>
    <name evidence="10" type="ORF">WJX72_004782</name>
</gene>
<dbReference type="PANTHER" id="PTHR43806:SF11">
    <property type="entry name" value="CEREVISIN-RELATED"/>
    <property type="match status" value="1"/>
</dbReference>
<dbReference type="InterPro" id="IPR036852">
    <property type="entry name" value="Peptidase_S8/S53_dom_sf"/>
</dbReference>
<dbReference type="Proteomes" id="UP001489004">
    <property type="component" value="Unassembled WGS sequence"/>
</dbReference>
<dbReference type="PROSITE" id="PS00136">
    <property type="entry name" value="SUBTILASE_ASP"/>
    <property type="match status" value="1"/>
</dbReference>
<name>A0AAW1R637_9CHLO</name>
<evidence type="ECO:0000256" key="1">
    <source>
        <dbReference type="ARBA" id="ARBA00011073"/>
    </source>
</evidence>
<dbReference type="Pfam" id="PF00082">
    <property type="entry name" value="Peptidase_S8"/>
    <property type="match status" value="1"/>
</dbReference>
<dbReference type="GO" id="GO:0006508">
    <property type="term" value="P:proteolysis"/>
    <property type="evidence" value="ECO:0007669"/>
    <property type="project" value="UniProtKB-KW"/>
</dbReference>
<feature type="region of interest" description="Disordered" evidence="7">
    <location>
        <begin position="830"/>
        <end position="858"/>
    </location>
</feature>
<dbReference type="InterPro" id="IPR023827">
    <property type="entry name" value="Peptidase_S8_Asp-AS"/>
</dbReference>
<feature type="compositionally biased region" description="Polar residues" evidence="7">
    <location>
        <begin position="837"/>
        <end position="847"/>
    </location>
</feature>
<feature type="active site" description="Charge relay system" evidence="5">
    <location>
        <position position="206"/>
    </location>
</feature>
<feature type="active site" description="Charge relay system" evidence="5">
    <location>
        <position position="363"/>
    </location>
</feature>
<dbReference type="GO" id="GO:0005615">
    <property type="term" value="C:extracellular space"/>
    <property type="evidence" value="ECO:0007669"/>
    <property type="project" value="TreeGrafter"/>
</dbReference>
<accession>A0AAW1R637</accession>
<feature type="region of interest" description="Disordered" evidence="7">
    <location>
        <begin position="791"/>
        <end position="810"/>
    </location>
</feature>
<feature type="region of interest" description="Disordered" evidence="7">
    <location>
        <begin position="747"/>
        <end position="769"/>
    </location>
</feature>
<comment type="caution">
    <text evidence="10">The sequence shown here is derived from an EMBL/GenBank/DDBJ whole genome shotgun (WGS) entry which is preliminary data.</text>
</comment>
<protein>
    <recommendedName>
        <fullName evidence="9">Peptidase S8/S53 domain-containing protein</fullName>
    </recommendedName>
</protein>
<evidence type="ECO:0000256" key="7">
    <source>
        <dbReference type="SAM" id="MobiDB-lite"/>
    </source>
</evidence>
<dbReference type="InterPro" id="IPR034193">
    <property type="entry name" value="PCSK9_ProteinaseK-like"/>
</dbReference>
<dbReference type="PANTHER" id="PTHR43806">
    <property type="entry name" value="PEPTIDASE S8"/>
    <property type="match status" value="1"/>
</dbReference>
<organism evidence="10 11">
    <name type="scientific">[Myrmecia] bisecta</name>
    <dbReference type="NCBI Taxonomy" id="41462"/>
    <lineage>
        <taxon>Eukaryota</taxon>
        <taxon>Viridiplantae</taxon>
        <taxon>Chlorophyta</taxon>
        <taxon>core chlorophytes</taxon>
        <taxon>Trebouxiophyceae</taxon>
        <taxon>Trebouxiales</taxon>
        <taxon>Trebouxiaceae</taxon>
        <taxon>Myrmecia</taxon>
    </lineage>
</organism>
<proteinExistence type="inferred from homology"/>
<evidence type="ECO:0000256" key="4">
    <source>
        <dbReference type="ARBA" id="ARBA00022825"/>
    </source>
</evidence>
<dbReference type="CDD" id="cd04077">
    <property type="entry name" value="Peptidases_S8_PCSK9_ProteinaseK_like"/>
    <property type="match status" value="1"/>
</dbReference>
<keyword evidence="4 5" id="KW-0720">Serine protease</keyword>
<evidence type="ECO:0000256" key="6">
    <source>
        <dbReference type="RuleBase" id="RU003355"/>
    </source>
</evidence>
<dbReference type="PROSITE" id="PS00138">
    <property type="entry name" value="SUBTILASE_SER"/>
    <property type="match status" value="1"/>
</dbReference>
<reference evidence="10 11" key="1">
    <citation type="journal article" date="2024" name="Nat. Commun.">
        <title>Phylogenomics reveals the evolutionary origins of lichenization in chlorophyte algae.</title>
        <authorList>
            <person name="Puginier C."/>
            <person name="Libourel C."/>
            <person name="Otte J."/>
            <person name="Skaloud P."/>
            <person name="Haon M."/>
            <person name="Grisel S."/>
            <person name="Petersen M."/>
            <person name="Berrin J.G."/>
            <person name="Delaux P.M."/>
            <person name="Dal Grande F."/>
            <person name="Keller J."/>
        </authorList>
    </citation>
    <scope>NUCLEOTIDE SEQUENCE [LARGE SCALE GENOMIC DNA]</scope>
    <source>
        <strain evidence="10 11">SAG 2043</strain>
    </source>
</reference>
<dbReference type="InterPro" id="IPR050131">
    <property type="entry name" value="Peptidase_S8_subtilisin-like"/>
</dbReference>
<evidence type="ECO:0000313" key="11">
    <source>
        <dbReference type="Proteomes" id="UP001489004"/>
    </source>
</evidence>
<keyword evidence="8" id="KW-1133">Transmembrane helix</keyword>
<dbReference type="InterPro" id="IPR000209">
    <property type="entry name" value="Peptidase_S8/S53_dom"/>
</dbReference>